<sequence length="185" mass="20909">MAARAGGSVRCLAVSAQSSPPPQNFEVQQNFYCRQQEKPEDSMAEVACEAVDENVGKRTLLLLLMVAGRSEFFFEEWRGRQVTSADAGRDGDSKAFYFYCREQCVYGDYCSVELECIGHVMKEWDTSEAKTFDGKPLCGKNRLTEAEIDRLQAYYSSSHPGLLAFSVKDMNKPYISNIFYQAIDR</sequence>
<accession>A0A8X6XM97</accession>
<protein>
    <submittedName>
        <fullName evidence="1">Uncharacterized protein</fullName>
    </submittedName>
</protein>
<dbReference type="Proteomes" id="UP000886998">
    <property type="component" value="Unassembled WGS sequence"/>
</dbReference>
<gene>
    <name evidence="1" type="ORF">TNIN_74101</name>
</gene>
<name>A0A8X6XM97_9ARAC</name>
<keyword evidence="2" id="KW-1185">Reference proteome</keyword>
<evidence type="ECO:0000313" key="1">
    <source>
        <dbReference type="EMBL" id="GFY54221.1"/>
    </source>
</evidence>
<evidence type="ECO:0000313" key="2">
    <source>
        <dbReference type="Proteomes" id="UP000886998"/>
    </source>
</evidence>
<dbReference type="EMBL" id="BMAV01009774">
    <property type="protein sequence ID" value="GFY54221.1"/>
    <property type="molecule type" value="Genomic_DNA"/>
</dbReference>
<comment type="caution">
    <text evidence="1">The sequence shown here is derived from an EMBL/GenBank/DDBJ whole genome shotgun (WGS) entry which is preliminary data.</text>
</comment>
<organism evidence="1 2">
    <name type="scientific">Trichonephila inaurata madagascariensis</name>
    <dbReference type="NCBI Taxonomy" id="2747483"/>
    <lineage>
        <taxon>Eukaryota</taxon>
        <taxon>Metazoa</taxon>
        <taxon>Ecdysozoa</taxon>
        <taxon>Arthropoda</taxon>
        <taxon>Chelicerata</taxon>
        <taxon>Arachnida</taxon>
        <taxon>Araneae</taxon>
        <taxon>Araneomorphae</taxon>
        <taxon>Entelegynae</taxon>
        <taxon>Araneoidea</taxon>
        <taxon>Nephilidae</taxon>
        <taxon>Trichonephila</taxon>
        <taxon>Trichonephila inaurata</taxon>
    </lineage>
</organism>
<dbReference type="AlphaFoldDB" id="A0A8X6XM97"/>
<reference evidence="1" key="1">
    <citation type="submission" date="2020-08" db="EMBL/GenBank/DDBJ databases">
        <title>Multicomponent nature underlies the extraordinary mechanical properties of spider dragline silk.</title>
        <authorList>
            <person name="Kono N."/>
            <person name="Nakamura H."/>
            <person name="Mori M."/>
            <person name="Yoshida Y."/>
            <person name="Ohtoshi R."/>
            <person name="Malay A.D."/>
            <person name="Moran D.A.P."/>
            <person name="Tomita M."/>
            <person name="Numata K."/>
            <person name="Arakawa K."/>
        </authorList>
    </citation>
    <scope>NUCLEOTIDE SEQUENCE</scope>
</reference>
<proteinExistence type="predicted"/>